<dbReference type="PANTHER" id="PTHR12110:SF41">
    <property type="entry name" value="INOSOSE DEHYDRATASE"/>
    <property type="match status" value="1"/>
</dbReference>
<sequence>MVRYGAHAFVWIGDWTPEAGDATIRKAAETGFDFLEIPLLRPETFDAKRHRRTLEEVGLAAVCSLALPRAVHLPENPEGAKRFLLAVLDKLDALGCTYLAGCIGYALGALTGAPPTPQERAQVVDTLGEVAEAAQRRGITLALEACNRYETHLYNTLADTREAVLATGAPNLKLHADTYHMNIEEEGFYTPLVEAADVLDYVHMSESHRGLVGSGTVNWPEVFRGLKDARFSGALVLESFAAINPDIAAATCLWRPTNHPSEVLASRGLAFLKAGAAEVGL</sequence>
<dbReference type="OrthoDB" id="9801426at2"/>
<keyword evidence="3" id="KW-1185">Reference proteome</keyword>
<dbReference type="SUPFAM" id="SSF51658">
    <property type="entry name" value="Xylose isomerase-like"/>
    <property type="match status" value="1"/>
</dbReference>
<dbReference type="RefSeq" id="WP_013178635.1">
    <property type="nucleotide sequence ID" value="NC_014221.1"/>
</dbReference>
<reference evidence="2 3" key="2">
    <citation type="journal article" date="2011" name="Stand. Genomic Sci.">
        <title>Complete genome sequence of Truepera radiovictrix type strain (RQ-24).</title>
        <authorList>
            <person name="Ivanova N."/>
            <person name="Rohde C."/>
            <person name="Munk C."/>
            <person name="Nolan M."/>
            <person name="Lucas S."/>
            <person name="Del Rio T.G."/>
            <person name="Tice H."/>
            <person name="Deshpande S."/>
            <person name="Cheng J.F."/>
            <person name="Tapia R."/>
            <person name="Han C."/>
            <person name="Goodwin L."/>
            <person name="Pitluck S."/>
            <person name="Liolios K."/>
            <person name="Mavromatis K."/>
            <person name="Mikhailova N."/>
            <person name="Pati A."/>
            <person name="Chen A."/>
            <person name="Palaniappan K."/>
            <person name="Land M."/>
            <person name="Hauser L."/>
            <person name="Chang Y.J."/>
            <person name="Jeffries C.D."/>
            <person name="Brambilla E."/>
            <person name="Rohde M."/>
            <person name="Goker M."/>
            <person name="Tindall B.J."/>
            <person name="Woyke T."/>
            <person name="Bristow J."/>
            <person name="Eisen J.A."/>
            <person name="Markowitz V."/>
            <person name="Hugenholtz P."/>
            <person name="Kyrpides N.C."/>
            <person name="Klenk H.P."/>
            <person name="Lapidus A."/>
        </authorList>
    </citation>
    <scope>NUCLEOTIDE SEQUENCE [LARGE SCALE GENOMIC DNA]</scope>
    <source>
        <strain evidence="3">DSM 17093 / CIP 108686 / LMG 22925 / RQ-24</strain>
    </source>
</reference>
<dbReference type="STRING" id="649638.Trad_2158"/>
<dbReference type="KEGG" id="tra:Trad_2158"/>
<evidence type="ECO:0000313" key="3">
    <source>
        <dbReference type="Proteomes" id="UP000000379"/>
    </source>
</evidence>
<organism evidence="2 3">
    <name type="scientific">Truepera radiovictrix (strain DSM 17093 / CIP 108686 / LMG 22925 / RQ-24)</name>
    <dbReference type="NCBI Taxonomy" id="649638"/>
    <lineage>
        <taxon>Bacteria</taxon>
        <taxon>Thermotogati</taxon>
        <taxon>Deinococcota</taxon>
        <taxon>Deinococci</taxon>
        <taxon>Trueperales</taxon>
        <taxon>Trueperaceae</taxon>
        <taxon>Truepera</taxon>
    </lineage>
</organism>
<feature type="domain" description="Xylose isomerase-like TIM barrel" evidence="1">
    <location>
        <begin position="24"/>
        <end position="249"/>
    </location>
</feature>
<proteinExistence type="predicted"/>
<evidence type="ECO:0000259" key="1">
    <source>
        <dbReference type="Pfam" id="PF01261"/>
    </source>
</evidence>
<keyword evidence="2" id="KW-0413">Isomerase</keyword>
<dbReference type="InterPro" id="IPR050312">
    <property type="entry name" value="IolE/XylAMocC-like"/>
</dbReference>
<dbReference type="AlphaFoldDB" id="D7CRU3"/>
<name>D7CRU3_TRURR</name>
<gene>
    <name evidence="2" type="ordered locus">Trad_2158</name>
</gene>
<dbReference type="EMBL" id="CP002049">
    <property type="protein sequence ID" value="ADI15271.1"/>
    <property type="molecule type" value="Genomic_DNA"/>
</dbReference>
<accession>D7CRU3</accession>
<dbReference type="GO" id="GO:0016853">
    <property type="term" value="F:isomerase activity"/>
    <property type="evidence" value="ECO:0007669"/>
    <property type="project" value="UniProtKB-KW"/>
</dbReference>
<dbReference type="InterPro" id="IPR013022">
    <property type="entry name" value="Xyl_isomerase-like_TIM-brl"/>
</dbReference>
<evidence type="ECO:0000313" key="2">
    <source>
        <dbReference type="EMBL" id="ADI15271.1"/>
    </source>
</evidence>
<reference evidence="3" key="1">
    <citation type="submission" date="2010-05" db="EMBL/GenBank/DDBJ databases">
        <title>The complete genome of Truepera radiovictris DSM 17093.</title>
        <authorList>
            <consortium name="US DOE Joint Genome Institute (JGI-PGF)"/>
            <person name="Lucas S."/>
            <person name="Copeland A."/>
            <person name="Lapidus A."/>
            <person name="Glavina del Rio T."/>
            <person name="Dalin E."/>
            <person name="Tice H."/>
            <person name="Bruce D."/>
            <person name="Goodwin L."/>
            <person name="Pitluck S."/>
            <person name="Kyrpides N."/>
            <person name="Mavromatis K."/>
            <person name="Ovchinnikova G."/>
            <person name="Munk A.C."/>
            <person name="Detter J.C."/>
            <person name="Han C."/>
            <person name="Tapia R."/>
            <person name="Land M."/>
            <person name="Hauser L."/>
            <person name="Markowitz V."/>
            <person name="Cheng J.-F."/>
            <person name="Hugenholtz P."/>
            <person name="Woyke T."/>
            <person name="Wu D."/>
            <person name="Tindall B."/>
            <person name="Pomrenke H.G."/>
            <person name="Brambilla E."/>
            <person name="Klenk H.-P."/>
            <person name="Eisen J.A."/>
        </authorList>
    </citation>
    <scope>NUCLEOTIDE SEQUENCE [LARGE SCALE GENOMIC DNA]</scope>
    <source>
        <strain evidence="3">DSM 17093 / CIP 108686 / LMG 22925 / RQ-24</strain>
    </source>
</reference>
<dbReference type="Gene3D" id="3.20.20.150">
    <property type="entry name" value="Divalent-metal-dependent TIM barrel enzymes"/>
    <property type="match status" value="1"/>
</dbReference>
<dbReference type="eggNOG" id="COG1082">
    <property type="taxonomic scope" value="Bacteria"/>
</dbReference>
<dbReference type="Pfam" id="PF01261">
    <property type="entry name" value="AP_endonuc_2"/>
    <property type="match status" value="1"/>
</dbReference>
<dbReference type="InterPro" id="IPR036237">
    <property type="entry name" value="Xyl_isomerase-like_sf"/>
</dbReference>
<dbReference type="HOGENOM" id="CLU_050006_8_2_0"/>
<dbReference type="PANTHER" id="PTHR12110">
    <property type="entry name" value="HYDROXYPYRUVATE ISOMERASE"/>
    <property type="match status" value="1"/>
</dbReference>
<protein>
    <submittedName>
        <fullName evidence="2">Xylose isomerase domain protein TIM barrel</fullName>
    </submittedName>
</protein>
<dbReference type="Proteomes" id="UP000000379">
    <property type="component" value="Chromosome"/>
</dbReference>